<name>A0A0E3RZX2_9EURY</name>
<dbReference type="Gene3D" id="3.30.460.20">
    <property type="entry name" value="CorA soluble domain-like"/>
    <property type="match status" value="1"/>
</dbReference>
<reference evidence="7 8" key="1">
    <citation type="submission" date="2014-07" db="EMBL/GenBank/DDBJ databases">
        <title>Methanogenic archaea and the global carbon cycle.</title>
        <authorList>
            <person name="Henriksen J.R."/>
            <person name="Luke J."/>
            <person name="Reinhart S."/>
            <person name="Benedict M.N."/>
            <person name="Youngblut N.D."/>
            <person name="Metcalf M.E."/>
            <person name="Whitaker R.J."/>
            <person name="Metcalf W.W."/>
        </authorList>
    </citation>
    <scope>NUCLEOTIDE SEQUENCE [LARGE SCALE GENOMIC DNA]</scope>
    <source>
        <strain evidence="7 8">Z-7289</strain>
    </source>
</reference>
<dbReference type="CDD" id="cd12827">
    <property type="entry name" value="EcCorA_ZntB-like_u2"/>
    <property type="match status" value="1"/>
</dbReference>
<comment type="subcellular location">
    <subcellularLocation>
        <location evidence="1">Membrane</location>
        <topology evidence="1">Multi-pass membrane protein</topology>
    </subcellularLocation>
</comment>
<dbReference type="InterPro" id="IPR002523">
    <property type="entry name" value="MgTranspt_CorA/ZnTranspt_ZntB"/>
</dbReference>
<dbReference type="Gene3D" id="1.20.58.340">
    <property type="entry name" value="Magnesium transport protein CorA, transmembrane region"/>
    <property type="match status" value="2"/>
</dbReference>
<evidence type="ECO:0000256" key="6">
    <source>
        <dbReference type="SAM" id="Phobius"/>
    </source>
</evidence>
<evidence type="ECO:0000256" key="1">
    <source>
        <dbReference type="ARBA" id="ARBA00004141"/>
    </source>
</evidence>
<proteinExistence type="inferred from homology"/>
<dbReference type="EMBL" id="CP009515">
    <property type="protein sequence ID" value="AKB73869.1"/>
    <property type="molecule type" value="Genomic_DNA"/>
</dbReference>
<dbReference type="SUPFAM" id="SSF144083">
    <property type="entry name" value="Magnesium transport protein CorA, transmembrane region"/>
    <property type="match status" value="1"/>
</dbReference>
<sequence length="351" mass="39824">MHGLAKLFIYLCSALGLVNYHNLERKNVISVIEEKAGNINMLQIFKSIDAGMTILDQIENGAWINLVNPSEREISYVSETLSIPVDHIKAALDEEERARIEVDGDCTVVLIDTPVPSTNVQEGGIYYTVPLGIIITDKNIVTVSLLENHVINEFIERKIKSFFTFKKTRFFLQILYKNSKLYLQYLRNIDKASGLIETRLHKSLRNKELIQLLELEKSLVYFSTSLKSNEMVLEKIQRSNPIKMYPEDAELLDDVIIENKQAIEMANIYSNILSGTMDAYASVISNNLNIVMKFLTSATIVLSIPTMTASFFGMNVDVPFKNNPHAFAIIFIISMFFSVILAITMAKKEMF</sequence>
<dbReference type="STRING" id="1434111.MSLAZ_0608"/>
<evidence type="ECO:0000256" key="2">
    <source>
        <dbReference type="ARBA" id="ARBA00009765"/>
    </source>
</evidence>
<dbReference type="PATRIC" id="fig|1434111.4.peg.763"/>
<gene>
    <name evidence="7" type="ORF">MSLAZ_0608</name>
</gene>
<organism evidence="7 8">
    <name type="scientific">Methanosarcina lacustris Z-7289</name>
    <dbReference type="NCBI Taxonomy" id="1434111"/>
    <lineage>
        <taxon>Archaea</taxon>
        <taxon>Methanobacteriati</taxon>
        <taxon>Methanobacteriota</taxon>
        <taxon>Stenosarchaea group</taxon>
        <taxon>Methanomicrobia</taxon>
        <taxon>Methanosarcinales</taxon>
        <taxon>Methanosarcinaceae</taxon>
        <taxon>Methanosarcina</taxon>
    </lineage>
</organism>
<dbReference type="PANTHER" id="PTHR47891:SF2">
    <property type="entry name" value="MAGNESIUM AND COBALT TRANSPORTER"/>
    <property type="match status" value="1"/>
</dbReference>
<accession>A0A0E3RZX2</accession>
<keyword evidence="4 6" id="KW-1133">Transmembrane helix</keyword>
<keyword evidence="5 6" id="KW-0472">Membrane</keyword>
<feature type="transmembrane region" description="Helical" evidence="6">
    <location>
        <begin position="326"/>
        <end position="346"/>
    </location>
</feature>
<comment type="similarity">
    <text evidence="2">Belongs to the CorA metal ion transporter (MIT) (TC 1.A.35) family.</text>
</comment>
<dbReference type="GO" id="GO:0016020">
    <property type="term" value="C:membrane"/>
    <property type="evidence" value="ECO:0007669"/>
    <property type="project" value="UniProtKB-SubCell"/>
</dbReference>
<dbReference type="Proteomes" id="UP000033072">
    <property type="component" value="Chromosome"/>
</dbReference>
<evidence type="ECO:0000256" key="3">
    <source>
        <dbReference type="ARBA" id="ARBA00022692"/>
    </source>
</evidence>
<dbReference type="SUPFAM" id="SSF143865">
    <property type="entry name" value="CorA soluble domain-like"/>
    <property type="match status" value="1"/>
</dbReference>
<dbReference type="InterPro" id="IPR045863">
    <property type="entry name" value="CorA_TM1_TM2"/>
</dbReference>
<keyword evidence="8" id="KW-1185">Reference proteome</keyword>
<evidence type="ECO:0000313" key="8">
    <source>
        <dbReference type="Proteomes" id="UP000033072"/>
    </source>
</evidence>
<feature type="transmembrane region" description="Helical" evidence="6">
    <location>
        <begin position="294"/>
        <end position="314"/>
    </location>
</feature>
<dbReference type="KEGG" id="mls:MSLAZ_0608"/>
<dbReference type="GO" id="GO:0046873">
    <property type="term" value="F:metal ion transmembrane transporter activity"/>
    <property type="evidence" value="ECO:0007669"/>
    <property type="project" value="InterPro"/>
</dbReference>
<dbReference type="InterPro" id="IPR045861">
    <property type="entry name" value="CorA_cytoplasmic_dom"/>
</dbReference>
<protein>
    <submittedName>
        <fullName evidence="7">Magnesium and cobalt transport protein CorA</fullName>
    </submittedName>
</protein>
<dbReference type="PANTHER" id="PTHR47891">
    <property type="entry name" value="TRANSPORTER-RELATED"/>
    <property type="match status" value="1"/>
</dbReference>
<evidence type="ECO:0000313" key="7">
    <source>
        <dbReference type="EMBL" id="AKB73869.1"/>
    </source>
</evidence>
<dbReference type="Pfam" id="PF01544">
    <property type="entry name" value="CorA"/>
    <property type="match status" value="1"/>
</dbReference>
<dbReference type="HOGENOM" id="CLU_007127_8_1_2"/>
<dbReference type="InterPro" id="IPR047199">
    <property type="entry name" value="CorA-like"/>
</dbReference>
<evidence type="ECO:0000256" key="4">
    <source>
        <dbReference type="ARBA" id="ARBA00022989"/>
    </source>
</evidence>
<keyword evidence="3 6" id="KW-0812">Transmembrane</keyword>
<dbReference type="AlphaFoldDB" id="A0A0E3RZX2"/>
<evidence type="ECO:0000256" key="5">
    <source>
        <dbReference type="ARBA" id="ARBA00023136"/>
    </source>
</evidence>